<dbReference type="PANTHER" id="PTHR11142:SF4">
    <property type="entry name" value="PSEUDOURIDYLATE SYNTHASE 1 HOMOLOG"/>
    <property type="match status" value="1"/>
</dbReference>
<organism evidence="6 7">
    <name type="scientific">Salix koriyanagi</name>
    <dbReference type="NCBI Taxonomy" id="2511006"/>
    <lineage>
        <taxon>Eukaryota</taxon>
        <taxon>Viridiplantae</taxon>
        <taxon>Streptophyta</taxon>
        <taxon>Embryophyta</taxon>
        <taxon>Tracheophyta</taxon>
        <taxon>Spermatophyta</taxon>
        <taxon>Magnoliopsida</taxon>
        <taxon>eudicotyledons</taxon>
        <taxon>Gunneridae</taxon>
        <taxon>Pentapetalae</taxon>
        <taxon>rosids</taxon>
        <taxon>fabids</taxon>
        <taxon>Malpighiales</taxon>
        <taxon>Salicaceae</taxon>
        <taxon>Saliceae</taxon>
        <taxon>Salix</taxon>
    </lineage>
</organism>
<dbReference type="Gene3D" id="3.30.70.660">
    <property type="entry name" value="Pseudouridine synthase I, catalytic domain, C-terminal subdomain"/>
    <property type="match status" value="1"/>
</dbReference>
<evidence type="ECO:0000256" key="3">
    <source>
        <dbReference type="ARBA" id="ARBA00023235"/>
    </source>
</evidence>
<comment type="caution">
    <text evidence="6">The sequence shown here is derived from an EMBL/GenBank/DDBJ whole genome shotgun (WGS) entry which is preliminary data.</text>
</comment>
<dbReference type="InterPro" id="IPR020097">
    <property type="entry name" value="PsdUridine_synth_TruA_a/b_dom"/>
</dbReference>
<protein>
    <recommendedName>
        <fullName evidence="4">tRNA pseudouridine synthase</fullName>
        <ecNumber evidence="4">5.4.99.12</ecNumber>
    </recommendedName>
</protein>
<dbReference type="EMBL" id="JAPFFM010000020">
    <property type="protein sequence ID" value="KAJ6680960.1"/>
    <property type="molecule type" value="Genomic_DNA"/>
</dbReference>
<dbReference type="GO" id="GO:0031119">
    <property type="term" value="P:tRNA pseudouridine synthesis"/>
    <property type="evidence" value="ECO:0007669"/>
    <property type="project" value="TreeGrafter"/>
</dbReference>
<gene>
    <name evidence="6" type="ORF">OIU74_019441</name>
</gene>
<evidence type="ECO:0000259" key="5">
    <source>
        <dbReference type="Pfam" id="PF01416"/>
    </source>
</evidence>
<reference evidence="6" key="2">
    <citation type="journal article" date="2023" name="Int. J. Mol. Sci.">
        <title>De Novo Assembly and Annotation of 11 Diverse Shrub Willow (Salix) Genomes Reveals Novel Gene Organization in Sex-Linked Regions.</title>
        <authorList>
            <person name="Hyden B."/>
            <person name="Feng K."/>
            <person name="Yates T.B."/>
            <person name="Jawdy S."/>
            <person name="Cereghino C."/>
            <person name="Smart L.B."/>
            <person name="Muchero W."/>
        </authorList>
    </citation>
    <scope>NUCLEOTIDE SEQUENCE</scope>
    <source>
        <tissue evidence="6">Shoot tip</tissue>
    </source>
</reference>
<dbReference type="PANTHER" id="PTHR11142">
    <property type="entry name" value="PSEUDOURIDYLATE SYNTHASE"/>
    <property type="match status" value="1"/>
</dbReference>
<dbReference type="InterPro" id="IPR020095">
    <property type="entry name" value="PsdUridine_synth_TruA_C"/>
</dbReference>
<comment type="catalytic activity">
    <reaction evidence="4">
        <text>uridine(38/39/40) in tRNA = pseudouridine(38/39/40) in tRNA</text>
        <dbReference type="Rhea" id="RHEA:22376"/>
        <dbReference type="Rhea" id="RHEA-COMP:10085"/>
        <dbReference type="Rhea" id="RHEA-COMP:10087"/>
        <dbReference type="ChEBI" id="CHEBI:65314"/>
        <dbReference type="ChEBI" id="CHEBI:65315"/>
        <dbReference type="EC" id="5.4.99.12"/>
    </reaction>
</comment>
<dbReference type="Proteomes" id="UP001151752">
    <property type="component" value="Chromosome 5"/>
</dbReference>
<keyword evidence="2 4" id="KW-0819">tRNA processing</keyword>
<dbReference type="AlphaFoldDB" id="A0A9Q0SL77"/>
<reference evidence="6" key="1">
    <citation type="submission" date="2022-11" db="EMBL/GenBank/DDBJ databases">
        <authorList>
            <person name="Hyden B.L."/>
            <person name="Feng K."/>
            <person name="Yates T."/>
            <person name="Jawdy S."/>
            <person name="Smart L.B."/>
            <person name="Muchero W."/>
        </authorList>
    </citation>
    <scope>NUCLEOTIDE SEQUENCE</scope>
    <source>
        <tissue evidence="6">Shoot tip</tissue>
    </source>
</reference>
<keyword evidence="3 4" id="KW-0413">Isomerase</keyword>
<keyword evidence="7" id="KW-1185">Reference proteome</keyword>
<dbReference type="InterPro" id="IPR001406">
    <property type="entry name" value="PsdUridine_synth_TruA"/>
</dbReference>
<dbReference type="GO" id="GO:0160147">
    <property type="term" value="F:tRNA pseudouridine(38-40) synthase activity"/>
    <property type="evidence" value="ECO:0007669"/>
    <property type="project" value="UniProtKB-EC"/>
</dbReference>
<accession>A0A9Q0SL77</accession>
<feature type="domain" description="Pseudouridine synthase I TruA alpha/beta" evidence="5">
    <location>
        <begin position="106"/>
        <end position="192"/>
    </location>
</feature>
<evidence type="ECO:0000256" key="2">
    <source>
        <dbReference type="ARBA" id="ARBA00022694"/>
    </source>
</evidence>
<dbReference type="Pfam" id="PF01416">
    <property type="entry name" value="PseudoU_synth_1"/>
    <property type="match status" value="1"/>
</dbReference>
<proteinExistence type="inferred from homology"/>
<evidence type="ECO:0000256" key="1">
    <source>
        <dbReference type="ARBA" id="ARBA00009375"/>
    </source>
</evidence>
<dbReference type="SUPFAM" id="SSF55120">
    <property type="entry name" value="Pseudouridine synthase"/>
    <property type="match status" value="1"/>
</dbReference>
<dbReference type="GO" id="GO:1990481">
    <property type="term" value="P:mRNA pseudouridine synthesis"/>
    <property type="evidence" value="ECO:0007669"/>
    <property type="project" value="TreeGrafter"/>
</dbReference>
<dbReference type="GO" id="GO:0005634">
    <property type="term" value="C:nucleus"/>
    <property type="evidence" value="ECO:0007669"/>
    <property type="project" value="TreeGrafter"/>
</dbReference>
<dbReference type="GO" id="GO:0003723">
    <property type="term" value="F:RNA binding"/>
    <property type="evidence" value="ECO:0007669"/>
    <property type="project" value="InterPro"/>
</dbReference>
<evidence type="ECO:0000256" key="4">
    <source>
        <dbReference type="RuleBase" id="RU003792"/>
    </source>
</evidence>
<dbReference type="FunFam" id="3.30.70.660:FF:000002">
    <property type="entry name" value="tRNA pseudouridine synthase"/>
    <property type="match status" value="1"/>
</dbReference>
<sequence length="195" mass="21715">MLRSFVIGEEIRSNDKDTTLKAEIKEEVSALMDNGDGDIRSFESVNEIKVLRNEDSVTTESGISSNSEDANANPEIKDEIMVSIEKGDDKTYKIRRGSDQWKTKAEDPSAKRFIVSFDAKTTVTVEGIEFVKCEVVGQSFMLHQIRKMIGAAVAIMRNCASESLIQTALQKDVNITVPTAPEVGLYLDECFFHII</sequence>
<dbReference type="EC" id="5.4.99.12" evidence="4"/>
<dbReference type="InterPro" id="IPR020103">
    <property type="entry name" value="PsdUridine_synth_cat_dom_sf"/>
</dbReference>
<name>A0A9Q0SL77_9ROSI</name>
<evidence type="ECO:0000313" key="7">
    <source>
        <dbReference type="Proteomes" id="UP001151752"/>
    </source>
</evidence>
<evidence type="ECO:0000313" key="6">
    <source>
        <dbReference type="EMBL" id="KAJ6680960.1"/>
    </source>
</evidence>
<comment type="similarity">
    <text evidence="1 4">Belongs to the tRNA pseudouridine synthase TruA family.</text>
</comment>